<comment type="caution">
    <text evidence="2">The sequence shown here is derived from an EMBL/GenBank/DDBJ whole genome shotgun (WGS) entry which is preliminary data.</text>
</comment>
<dbReference type="EMBL" id="CAGS01000007">
    <property type="protein sequence ID" value="CCF82399.1"/>
    <property type="molecule type" value="Genomic_DNA"/>
</dbReference>
<feature type="region of interest" description="Disordered" evidence="1">
    <location>
        <begin position="1"/>
        <end position="22"/>
    </location>
</feature>
<gene>
    <name evidence="2" type="ORF">NITHO_1040022</name>
</gene>
<accession>I4ECI7</accession>
<sequence>MAGSLLVSPPRPGKRVGAYDGPLTRAPFREQARILL</sequence>
<keyword evidence="3" id="KW-1185">Reference proteome</keyword>
<name>I4ECI7_9BACT</name>
<evidence type="ECO:0000313" key="2">
    <source>
        <dbReference type="EMBL" id="CCF82399.1"/>
    </source>
</evidence>
<dbReference type="Proteomes" id="UP000004221">
    <property type="component" value="Unassembled WGS sequence"/>
</dbReference>
<evidence type="ECO:0000256" key="1">
    <source>
        <dbReference type="SAM" id="MobiDB-lite"/>
    </source>
</evidence>
<reference evidence="2 3" key="1">
    <citation type="journal article" date="2012" name="ISME J.">
        <title>Nitrification expanded: discovery, physiology and genomics of a nitrite-oxidizing bacterium from the phylum Chloroflexi.</title>
        <authorList>
            <person name="Sorokin D.Y."/>
            <person name="Lucker S."/>
            <person name="Vejmelkova D."/>
            <person name="Kostrikina N.A."/>
            <person name="Kleerebezem R."/>
            <person name="Rijpstra W.I."/>
            <person name="Damste J.S."/>
            <person name="Le Paslier D."/>
            <person name="Muyzer G."/>
            <person name="Wagner M."/>
            <person name="van Loosdrecht M.C."/>
            <person name="Daims H."/>
        </authorList>
    </citation>
    <scope>NUCLEOTIDE SEQUENCE [LARGE SCALE GENOMIC DNA]</scope>
    <source>
        <strain evidence="3">none</strain>
    </source>
</reference>
<protein>
    <submittedName>
        <fullName evidence="2">Uncharacterized protein</fullName>
    </submittedName>
</protein>
<organism evidence="2 3">
    <name type="scientific">Nitrolancea hollandica Lb</name>
    <dbReference type="NCBI Taxonomy" id="1129897"/>
    <lineage>
        <taxon>Bacteria</taxon>
        <taxon>Pseudomonadati</taxon>
        <taxon>Thermomicrobiota</taxon>
        <taxon>Thermomicrobia</taxon>
        <taxon>Sphaerobacterales</taxon>
        <taxon>Sphaerobacterineae</taxon>
        <taxon>Sphaerobacteraceae</taxon>
        <taxon>Nitrolancea</taxon>
    </lineage>
</organism>
<proteinExistence type="predicted"/>
<evidence type="ECO:0000313" key="3">
    <source>
        <dbReference type="Proteomes" id="UP000004221"/>
    </source>
</evidence>
<dbReference type="AlphaFoldDB" id="I4ECI7"/>